<name>A0AAW0DAG0_9AGAR</name>
<dbReference type="AlphaFoldDB" id="A0AAW0DAG0"/>
<feature type="chain" id="PRO_5043328881" evidence="3">
    <location>
        <begin position="17"/>
        <end position="531"/>
    </location>
</feature>
<accession>A0AAW0DAG0</accession>
<evidence type="ECO:0000256" key="3">
    <source>
        <dbReference type="SAM" id="SignalP"/>
    </source>
</evidence>
<evidence type="ECO:0000256" key="2">
    <source>
        <dbReference type="SAM" id="Phobius"/>
    </source>
</evidence>
<feature type="region of interest" description="Disordered" evidence="1">
    <location>
        <begin position="124"/>
        <end position="172"/>
    </location>
</feature>
<comment type="caution">
    <text evidence="4">The sequence shown here is derived from an EMBL/GenBank/DDBJ whole genome shotgun (WGS) entry which is preliminary data.</text>
</comment>
<keyword evidence="3" id="KW-0732">Signal</keyword>
<organism evidence="4 5">
    <name type="scientific">Paramarasmius palmivorus</name>
    <dbReference type="NCBI Taxonomy" id="297713"/>
    <lineage>
        <taxon>Eukaryota</taxon>
        <taxon>Fungi</taxon>
        <taxon>Dikarya</taxon>
        <taxon>Basidiomycota</taxon>
        <taxon>Agaricomycotina</taxon>
        <taxon>Agaricomycetes</taxon>
        <taxon>Agaricomycetidae</taxon>
        <taxon>Agaricales</taxon>
        <taxon>Marasmiineae</taxon>
        <taxon>Marasmiaceae</taxon>
        <taxon>Paramarasmius</taxon>
    </lineage>
</organism>
<feature type="compositionally biased region" description="Low complexity" evidence="1">
    <location>
        <begin position="132"/>
        <end position="158"/>
    </location>
</feature>
<feature type="transmembrane region" description="Helical" evidence="2">
    <location>
        <begin position="178"/>
        <end position="201"/>
    </location>
</feature>
<feature type="region of interest" description="Disordered" evidence="1">
    <location>
        <begin position="500"/>
        <end position="531"/>
    </location>
</feature>
<gene>
    <name evidence="4" type="ORF">VNI00_006737</name>
</gene>
<keyword evidence="5" id="KW-1185">Reference proteome</keyword>
<dbReference type="Proteomes" id="UP001383192">
    <property type="component" value="Unassembled WGS sequence"/>
</dbReference>
<reference evidence="4 5" key="1">
    <citation type="submission" date="2024-01" db="EMBL/GenBank/DDBJ databases">
        <title>A draft genome for a cacao thread blight-causing isolate of Paramarasmius palmivorus.</title>
        <authorList>
            <person name="Baruah I.K."/>
            <person name="Bukari Y."/>
            <person name="Amoako-Attah I."/>
            <person name="Meinhardt L.W."/>
            <person name="Bailey B.A."/>
            <person name="Cohen S.P."/>
        </authorList>
    </citation>
    <scope>NUCLEOTIDE SEQUENCE [LARGE SCALE GENOMIC DNA]</scope>
    <source>
        <strain evidence="4 5">GH-12</strain>
    </source>
</reference>
<sequence>MFLLYVIILLSLRVRAFNISVPSKLFVGQPTQLNWTWNKGDEAPIGYVLCSGEVDSRFGCDISSRPRSIRDLENGRGAVNVTAPFAGNFFVSGFTFTLFRGSDPEDDDFQDMFPIFTSPPVIAVNPGEKLNTSTSATPPRTSQTQSSLSSTSASPTPSIALDPVSSSGSGTNSNKARIIGAILGGISALFLGLCIVLCVTITRRRRAKDSMLSPNYIPTQVRTENSLAVGWSMSGPSPTSQVQPYTYDFNHNYHYMPARYSRSSINLDSPQSGPFGGRPELRIIPPAKLMKMRSRSTASNETVSPYMSAGYAFPSPHQSYASPHSAHGDIDSEVVVRHADSGWRGRELPAPPPPQSRRVVEVPPSLLILILTMLYSAKCFNITTPTRMNVNQRTKFTWEWQTNDPDNITVSMYNFGSVGPECLTNPNETLRREEDGAFIKHPNVHGGTISLRTSNMGKYYLCGYSADLTVNPVLELVVIFQSPTFLAVLFGAPTNGDTLDVSGTATAPNPSDTTMTQSPAAVPEARASKTG</sequence>
<evidence type="ECO:0000313" key="5">
    <source>
        <dbReference type="Proteomes" id="UP001383192"/>
    </source>
</evidence>
<protein>
    <submittedName>
        <fullName evidence="4">Uncharacterized protein</fullName>
    </submittedName>
</protein>
<evidence type="ECO:0000313" key="4">
    <source>
        <dbReference type="EMBL" id="KAK7047077.1"/>
    </source>
</evidence>
<keyword evidence="2" id="KW-0472">Membrane</keyword>
<feature type="compositionally biased region" description="Polar residues" evidence="1">
    <location>
        <begin position="500"/>
        <end position="519"/>
    </location>
</feature>
<evidence type="ECO:0000256" key="1">
    <source>
        <dbReference type="SAM" id="MobiDB-lite"/>
    </source>
</evidence>
<feature type="signal peptide" evidence="3">
    <location>
        <begin position="1"/>
        <end position="16"/>
    </location>
</feature>
<keyword evidence="2" id="KW-1133">Transmembrane helix</keyword>
<proteinExistence type="predicted"/>
<dbReference type="EMBL" id="JAYKXP010000021">
    <property type="protein sequence ID" value="KAK7047077.1"/>
    <property type="molecule type" value="Genomic_DNA"/>
</dbReference>
<keyword evidence="2" id="KW-0812">Transmembrane</keyword>